<sequence length="307" mass="34292">MTASSCSTYPAKPPNRNLMAFGEVLGFASVMFPPGPQSPRYDSRCLCSSGPDAPPALSPVQQQPGQGDSEQRARPDTRSPANQSRDEEDEQHEYQRTRTKAVRPSGSPPRRRRCCDITLQMRPMTALGLCPVLCTAPSLYRVVEAEGSVRASSCVDLVVRHQDVSPRNWGRRDRFRLETRRRVESHQAAHAKERKYSCEECGNGFITAHHLKIHQRVHTGEKPYSCDHCDQCGKAFATSSKLTVHRRIHTGERPYGCELCGKAFAIPSSLKSHQRIHTGEKPYICGECGKGFSRSSVLKIHQRAHNT</sequence>
<dbReference type="FunFam" id="3.30.160.60:FF:000029">
    <property type="entry name" value="GLI family zinc finger 4"/>
    <property type="match status" value="1"/>
</dbReference>
<feature type="region of interest" description="Disordered" evidence="11">
    <location>
        <begin position="29"/>
        <end position="112"/>
    </location>
</feature>
<dbReference type="PANTHER" id="PTHR14003">
    <property type="entry name" value="TRANSCRIPTIONAL REPRESSOR PROTEIN YY"/>
    <property type="match status" value="1"/>
</dbReference>
<protein>
    <submittedName>
        <fullName evidence="13">Putative zinc finger protein 479-like</fullName>
    </submittedName>
</protein>
<evidence type="ECO:0000256" key="1">
    <source>
        <dbReference type="ARBA" id="ARBA00004123"/>
    </source>
</evidence>
<evidence type="ECO:0000256" key="3">
    <source>
        <dbReference type="ARBA" id="ARBA00022723"/>
    </source>
</evidence>
<keyword evidence="7" id="KW-0238">DNA-binding</keyword>
<evidence type="ECO:0000256" key="9">
    <source>
        <dbReference type="ARBA" id="ARBA00023242"/>
    </source>
</evidence>
<dbReference type="InterPro" id="IPR013087">
    <property type="entry name" value="Znf_C2H2_type"/>
</dbReference>
<evidence type="ECO:0000259" key="12">
    <source>
        <dbReference type="PROSITE" id="PS50157"/>
    </source>
</evidence>
<evidence type="ECO:0000256" key="11">
    <source>
        <dbReference type="SAM" id="MobiDB-lite"/>
    </source>
</evidence>
<evidence type="ECO:0000256" key="5">
    <source>
        <dbReference type="ARBA" id="ARBA00022771"/>
    </source>
</evidence>
<keyword evidence="9" id="KW-0539">Nucleus</keyword>
<feature type="domain" description="C2H2-type" evidence="12">
    <location>
        <begin position="255"/>
        <end position="282"/>
    </location>
</feature>
<dbReference type="FunFam" id="3.30.160.60:FF:000055">
    <property type="entry name" value="B-cell lymphoma/leukemia 11A isoform X1"/>
    <property type="match status" value="1"/>
</dbReference>
<evidence type="ECO:0000313" key="13">
    <source>
        <dbReference type="EMBL" id="AWO97459.1"/>
    </source>
</evidence>
<dbReference type="Pfam" id="PF00096">
    <property type="entry name" value="zf-C2H2"/>
    <property type="match status" value="4"/>
</dbReference>
<feature type="domain" description="C2H2-type" evidence="12">
    <location>
        <begin position="283"/>
        <end position="307"/>
    </location>
</feature>
<evidence type="ECO:0000256" key="4">
    <source>
        <dbReference type="ARBA" id="ARBA00022737"/>
    </source>
</evidence>
<dbReference type="PROSITE" id="PS50157">
    <property type="entry name" value="ZINC_FINGER_C2H2_2"/>
    <property type="match status" value="4"/>
</dbReference>
<dbReference type="GO" id="GO:0008270">
    <property type="term" value="F:zinc ion binding"/>
    <property type="evidence" value="ECO:0007669"/>
    <property type="project" value="UniProtKB-KW"/>
</dbReference>
<comment type="subcellular location">
    <subcellularLocation>
        <location evidence="1">Nucleus</location>
    </subcellularLocation>
</comment>
<evidence type="ECO:0000256" key="7">
    <source>
        <dbReference type="ARBA" id="ARBA00023125"/>
    </source>
</evidence>
<reference evidence="13 14" key="1">
    <citation type="submission" date="2017-12" db="EMBL/GenBank/DDBJ databases">
        <title>Integrating genomic resources of turbot (Scophthalmus maximus) in depth evaluation of genetic and physical mapping variation across individuals.</title>
        <authorList>
            <person name="Martinez P."/>
        </authorList>
    </citation>
    <scope>NUCLEOTIDE SEQUENCE [LARGE SCALE GENOMIC DNA]</scope>
</reference>
<dbReference type="GO" id="GO:0005667">
    <property type="term" value="C:transcription regulator complex"/>
    <property type="evidence" value="ECO:0007669"/>
    <property type="project" value="TreeGrafter"/>
</dbReference>
<dbReference type="GO" id="GO:0031519">
    <property type="term" value="C:PcG protein complex"/>
    <property type="evidence" value="ECO:0007669"/>
    <property type="project" value="TreeGrafter"/>
</dbReference>
<dbReference type="GO" id="GO:0000785">
    <property type="term" value="C:chromatin"/>
    <property type="evidence" value="ECO:0007669"/>
    <property type="project" value="TreeGrafter"/>
</dbReference>
<organism evidence="13 14">
    <name type="scientific">Scophthalmus maximus</name>
    <name type="common">Turbot</name>
    <name type="synonym">Psetta maxima</name>
    <dbReference type="NCBI Taxonomy" id="52904"/>
    <lineage>
        <taxon>Eukaryota</taxon>
        <taxon>Metazoa</taxon>
        <taxon>Chordata</taxon>
        <taxon>Craniata</taxon>
        <taxon>Vertebrata</taxon>
        <taxon>Euteleostomi</taxon>
        <taxon>Actinopterygii</taxon>
        <taxon>Neopterygii</taxon>
        <taxon>Teleostei</taxon>
        <taxon>Neoteleostei</taxon>
        <taxon>Acanthomorphata</taxon>
        <taxon>Carangaria</taxon>
        <taxon>Pleuronectiformes</taxon>
        <taxon>Pleuronectoidei</taxon>
        <taxon>Scophthalmidae</taxon>
        <taxon>Scophthalmus</taxon>
    </lineage>
</organism>
<dbReference type="Gene3D" id="3.30.160.60">
    <property type="entry name" value="Classic Zinc Finger"/>
    <property type="match status" value="4"/>
</dbReference>
<dbReference type="GO" id="GO:0000981">
    <property type="term" value="F:DNA-binding transcription factor activity, RNA polymerase II-specific"/>
    <property type="evidence" value="ECO:0007669"/>
    <property type="project" value="TreeGrafter"/>
</dbReference>
<dbReference type="SMART" id="SM00355">
    <property type="entry name" value="ZnF_C2H2"/>
    <property type="match status" value="4"/>
</dbReference>
<keyword evidence="8" id="KW-0804">Transcription</keyword>
<evidence type="ECO:0000313" key="14">
    <source>
        <dbReference type="Proteomes" id="UP000246464"/>
    </source>
</evidence>
<dbReference type="FunFam" id="3.30.160.60:FF:000188">
    <property type="entry name" value="Zinc finger protein 787"/>
    <property type="match status" value="1"/>
</dbReference>
<dbReference type="SUPFAM" id="SSF57667">
    <property type="entry name" value="beta-beta-alpha zinc fingers"/>
    <property type="match status" value="3"/>
</dbReference>
<evidence type="ECO:0000256" key="8">
    <source>
        <dbReference type="ARBA" id="ARBA00023163"/>
    </source>
</evidence>
<dbReference type="EMBL" id="CP026244">
    <property type="protein sequence ID" value="AWO97459.1"/>
    <property type="molecule type" value="Genomic_DNA"/>
</dbReference>
<evidence type="ECO:0000256" key="10">
    <source>
        <dbReference type="PROSITE-ProRule" id="PRU00042"/>
    </source>
</evidence>
<dbReference type="Proteomes" id="UP000246464">
    <property type="component" value="Chromosome 2"/>
</dbReference>
<name>A0A2U9B0J7_SCOMX</name>
<dbReference type="PROSITE" id="PS00028">
    <property type="entry name" value="ZINC_FINGER_C2H2_1"/>
    <property type="match status" value="4"/>
</dbReference>
<evidence type="ECO:0000256" key="2">
    <source>
        <dbReference type="ARBA" id="ARBA00006991"/>
    </source>
</evidence>
<keyword evidence="4" id="KW-0677">Repeat</keyword>
<dbReference type="AlphaFoldDB" id="A0A2U9B0J7"/>
<keyword evidence="5 10" id="KW-0863">Zinc-finger</keyword>
<keyword evidence="6" id="KW-0862">Zinc</keyword>
<keyword evidence="3" id="KW-0479">Metal-binding</keyword>
<evidence type="ECO:0000256" key="6">
    <source>
        <dbReference type="ARBA" id="ARBA00022833"/>
    </source>
</evidence>
<dbReference type="InterPro" id="IPR036236">
    <property type="entry name" value="Znf_C2H2_sf"/>
</dbReference>
<keyword evidence="14" id="KW-1185">Reference proteome</keyword>
<dbReference type="PANTHER" id="PTHR14003:SF23">
    <property type="entry name" value="ZINC FINGER PROTEIN 143"/>
    <property type="match status" value="1"/>
</dbReference>
<dbReference type="STRING" id="52904.ENSSMAP00000008453"/>
<dbReference type="FunFam" id="3.30.160.60:FF:000638">
    <property type="entry name" value="Zinc finger protein 184"/>
    <property type="match status" value="1"/>
</dbReference>
<proteinExistence type="inferred from homology"/>
<feature type="compositionally biased region" description="Polar residues" evidence="11">
    <location>
        <begin position="59"/>
        <end position="68"/>
    </location>
</feature>
<comment type="similarity">
    <text evidence="2">Belongs to the krueppel C2H2-type zinc-finger protein family.</text>
</comment>
<gene>
    <name evidence="13" type="ORF">SMAX5B_008005</name>
</gene>
<accession>A0A2U9B0J7</accession>
<feature type="domain" description="C2H2-type" evidence="12">
    <location>
        <begin position="224"/>
        <end position="254"/>
    </location>
</feature>
<dbReference type="GO" id="GO:0000978">
    <property type="term" value="F:RNA polymerase II cis-regulatory region sequence-specific DNA binding"/>
    <property type="evidence" value="ECO:0007669"/>
    <property type="project" value="TreeGrafter"/>
</dbReference>
<feature type="domain" description="C2H2-type" evidence="12">
    <location>
        <begin position="196"/>
        <end position="223"/>
    </location>
</feature>